<sequence>MAWLSFSQTFKPYEYPDLHSKPRVFRVIKLLPPTRSWFREILNIEILEVNVDDAAGEYDTLSYSWGDSPINRTVVVSRFDHGGTKTEYASIRISTSLESALLSLARNCDIKDCRPIFADQICINQASNAEKIVQVGLMGLIYSRSARTIVWLGEGTAETRRCFDFSSEINSEGVLSRVMGPNVAHYMNVFDAIMDPNLELKTNAERQDRDDLMDIISRYGSRFPLRGLTEILHHTWFNRLWTVQEGCLPTGLVFRCGDRSQCYDCIRGLLLFYSMWNTYWLGIPKGPVAKEELRLRNEIFILNRPLLRLVKERKMIHVTRSTQRALDDIVVQYNVNDSMPKIGVSRAEDRIYALLGLARNDEMTREIMESMEVGNVKGSFTKFAASVIKCNVDILLFSQLPKSTEHESQLPSWVPDWSMDPLRTPYGYSDLATPIYCAGGQRNSHDIIADASTGILRLSAFPVGRVIRVGVCSIEQDKDAVVENIEYMSVKAFFDEINKFMELAADMNLTHAAHTSDEKHLLELAIRLSDGGLSVRQFPAQLNPVTANATLQRIHVTISQWGKKLTDVEARKESMSSFIGMIRSAGVMPWYWTPTSEVDVIRLCATDPIAAAKRWIQGLFCTMSDVGWVMWYVTKLRLHTAIIGIRQTPTRQYLTHPDRNPALENVGLPSDLVYSKEWELYTSNLFKNMDRKLFLTDTGYVGLGPSHMKPDDNIIVVPGSTVPHVLRRRSTSSPLDGHSNGVDMLLWSYVGEAYCDGVMDGELVTVEGNKTRVFEIA</sequence>
<keyword evidence="3" id="KW-1185">Reference proteome</keyword>
<dbReference type="InterPro" id="IPR010730">
    <property type="entry name" value="HET"/>
</dbReference>
<evidence type="ECO:0000313" key="2">
    <source>
        <dbReference type="EMBL" id="KAK5625409.1"/>
    </source>
</evidence>
<comment type="caution">
    <text evidence="2">The sequence shown here is derived from an EMBL/GenBank/DDBJ whole genome shotgun (WGS) entry which is preliminary data.</text>
</comment>
<gene>
    <name evidence="2" type="ORF">RRF57_001125</name>
</gene>
<dbReference type="EMBL" id="JAWHQM010000002">
    <property type="protein sequence ID" value="KAK5625409.1"/>
    <property type="molecule type" value="Genomic_DNA"/>
</dbReference>
<dbReference type="PANTHER" id="PTHR24148">
    <property type="entry name" value="ANKYRIN REPEAT DOMAIN-CONTAINING PROTEIN 39 HOMOLOG-RELATED"/>
    <property type="match status" value="1"/>
</dbReference>
<feature type="domain" description="Heterokaryon incompatibility" evidence="1">
    <location>
        <begin position="58"/>
        <end position="245"/>
    </location>
</feature>
<dbReference type="PANTHER" id="PTHR24148:SF64">
    <property type="entry name" value="HETEROKARYON INCOMPATIBILITY DOMAIN-CONTAINING PROTEIN"/>
    <property type="match status" value="1"/>
</dbReference>
<name>A0AAN7UG08_9PEZI</name>
<evidence type="ECO:0000313" key="3">
    <source>
        <dbReference type="Proteomes" id="UP001305414"/>
    </source>
</evidence>
<reference evidence="2 3" key="1">
    <citation type="submission" date="2023-10" db="EMBL/GenBank/DDBJ databases">
        <title>Draft genome sequence of Xylaria bambusicola isolate GMP-LS, the root and basal stem rot pathogen of sugarcane in Indonesia.</title>
        <authorList>
            <person name="Selvaraj P."/>
            <person name="Muralishankar V."/>
            <person name="Muruganantham S."/>
            <person name="Sp S."/>
            <person name="Haryani S."/>
            <person name="Lau K.J.X."/>
            <person name="Naqvi N.I."/>
        </authorList>
    </citation>
    <scope>NUCLEOTIDE SEQUENCE [LARGE SCALE GENOMIC DNA]</scope>
    <source>
        <strain evidence="2">GMP-LS</strain>
    </source>
</reference>
<dbReference type="Proteomes" id="UP001305414">
    <property type="component" value="Unassembled WGS sequence"/>
</dbReference>
<dbReference type="InterPro" id="IPR052895">
    <property type="entry name" value="HetReg/Transcr_Mod"/>
</dbReference>
<protein>
    <recommendedName>
        <fullName evidence="1">Heterokaryon incompatibility domain-containing protein</fullName>
    </recommendedName>
</protein>
<dbReference type="Pfam" id="PF26639">
    <property type="entry name" value="Het-6_barrel"/>
    <property type="match status" value="1"/>
</dbReference>
<dbReference type="AlphaFoldDB" id="A0AAN7UG08"/>
<dbReference type="Pfam" id="PF06985">
    <property type="entry name" value="HET"/>
    <property type="match status" value="1"/>
</dbReference>
<proteinExistence type="predicted"/>
<evidence type="ECO:0000259" key="1">
    <source>
        <dbReference type="Pfam" id="PF06985"/>
    </source>
</evidence>
<accession>A0AAN7UG08</accession>
<organism evidence="2 3">
    <name type="scientific">Xylaria bambusicola</name>
    <dbReference type="NCBI Taxonomy" id="326684"/>
    <lineage>
        <taxon>Eukaryota</taxon>
        <taxon>Fungi</taxon>
        <taxon>Dikarya</taxon>
        <taxon>Ascomycota</taxon>
        <taxon>Pezizomycotina</taxon>
        <taxon>Sordariomycetes</taxon>
        <taxon>Xylariomycetidae</taxon>
        <taxon>Xylariales</taxon>
        <taxon>Xylariaceae</taxon>
        <taxon>Xylaria</taxon>
    </lineage>
</organism>